<keyword evidence="13" id="KW-0963">Cytoplasm</keyword>
<evidence type="ECO:0000256" key="2">
    <source>
        <dbReference type="ARBA" id="ARBA00022516"/>
    </source>
</evidence>
<feature type="binding site" evidence="13">
    <location>
        <position position="22"/>
    </location>
    <ligand>
        <name>NADPH</name>
        <dbReference type="ChEBI" id="CHEBI:57783"/>
    </ligand>
</feature>
<dbReference type="GO" id="GO:0046168">
    <property type="term" value="P:glycerol-3-phosphate catabolic process"/>
    <property type="evidence" value="ECO:0007669"/>
    <property type="project" value="InterPro"/>
</dbReference>
<keyword evidence="5 13" id="KW-0520">NAD</keyword>
<evidence type="ECO:0000256" key="17">
    <source>
        <dbReference type="RuleBase" id="RU000437"/>
    </source>
</evidence>
<evidence type="ECO:0000256" key="11">
    <source>
        <dbReference type="ARBA" id="ARBA00069372"/>
    </source>
</evidence>
<evidence type="ECO:0000256" key="3">
    <source>
        <dbReference type="ARBA" id="ARBA00022857"/>
    </source>
</evidence>
<dbReference type="PANTHER" id="PTHR11728:SF1">
    <property type="entry name" value="GLYCEROL-3-PHOSPHATE DEHYDROGENASE [NAD(+)] 2, CHLOROPLASTIC"/>
    <property type="match status" value="1"/>
</dbReference>
<feature type="transmembrane region" description="Helical" evidence="18">
    <location>
        <begin position="7"/>
        <end position="30"/>
    </location>
</feature>
<dbReference type="SUPFAM" id="SSF48179">
    <property type="entry name" value="6-phosphogluconate dehydrogenase C-terminal domain-like"/>
    <property type="match status" value="1"/>
</dbReference>
<dbReference type="AlphaFoldDB" id="C4Z0C6"/>
<feature type="binding site" evidence="15">
    <location>
        <begin position="263"/>
        <end position="264"/>
    </location>
    <ligand>
        <name>substrate</name>
    </ligand>
</feature>
<organism evidence="21 22">
    <name type="scientific">Lachnospira eligens (strain ATCC 27750 / DSM 3376 / VPI C15-48 / C15-B4)</name>
    <name type="common">Eubacterium eligens</name>
    <dbReference type="NCBI Taxonomy" id="515620"/>
    <lineage>
        <taxon>Bacteria</taxon>
        <taxon>Bacillati</taxon>
        <taxon>Bacillota</taxon>
        <taxon>Clostridia</taxon>
        <taxon>Lachnospirales</taxon>
        <taxon>Lachnospiraceae</taxon>
        <taxon>Lachnospira</taxon>
    </lineage>
</organism>
<comment type="function">
    <text evidence="13">Catalyzes the reduction of the glycolytic intermediate dihydroxyacetone phosphate (DHAP) to sn-glycerol 3-phosphate (G3P), the key precursor for phospholipid synthesis.</text>
</comment>
<dbReference type="GO" id="GO:0008654">
    <property type="term" value="P:phospholipid biosynthetic process"/>
    <property type="evidence" value="ECO:0007669"/>
    <property type="project" value="UniProtKB-KW"/>
</dbReference>
<evidence type="ECO:0000256" key="8">
    <source>
        <dbReference type="ARBA" id="ARBA00023264"/>
    </source>
</evidence>
<dbReference type="GO" id="GO:0051287">
    <property type="term" value="F:NAD binding"/>
    <property type="evidence" value="ECO:0007669"/>
    <property type="project" value="InterPro"/>
</dbReference>
<reference evidence="21 22" key="1">
    <citation type="journal article" date="2009" name="Proc. Natl. Acad. Sci. U.S.A.">
        <title>Characterizing a model human gut microbiota composed of members of its two dominant bacterial phyla.</title>
        <authorList>
            <person name="Mahowald M.A."/>
            <person name="Rey F.E."/>
            <person name="Seedorf H."/>
            <person name="Turnbaugh P.J."/>
            <person name="Fulton R.S."/>
            <person name="Wollam A."/>
            <person name="Shah N."/>
            <person name="Wang C."/>
            <person name="Magrini V."/>
            <person name="Wilson R.K."/>
            <person name="Cantarel B.L."/>
            <person name="Coutinho P.M."/>
            <person name="Henrissat B."/>
            <person name="Crock L.W."/>
            <person name="Russell A."/>
            <person name="Verberkmoes N.C."/>
            <person name="Hettich R.L."/>
            <person name="Gordon J.I."/>
        </authorList>
    </citation>
    <scope>NUCLEOTIDE SEQUENCE [LARGE SCALE GENOMIC DNA]</scope>
    <source>
        <strain evidence="22">ATCC 27750 / DSM 3376 / VPI C15-48 / C15-B4</strain>
    </source>
</reference>
<dbReference type="GO" id="GO:0005975">
    <property type="term" value="P:carbohydrate metabolic process"/>
    <property type="evidence" value="ECO:0007669"/>
    <property type="project" value="InterPro"/>
</dbReference>
<sequence length="346" mass="37140">MRLCADWSIIMANVSVLGAGSWGLGLALLLNNNGHNVTVWSVLKDEVDMLQTEREHKRCLPGVKIPDSITISGDTENVINSADVLVLAVASPYTRSTAKLIAPFVKEGQIIVNVAKGVEEHTLLTLCQIVEEEIPCAKVAVLSGPSHAEEVSRGIPTTCVIGAHEKATAEYLQNIFMSDVFRVYTSPDMLGICIGGALKNVIALAAGIADGLGYGDNTKAALITRGNAEITRLGVAMGANPHTFAGLSGIGDLIVTCASMHSRNRRAGILIGKGYTKDEAMKEVQMVVEGVFSAKAALELSKKYNIEMPIVEQVNKVLFEDKPAAEAVKELMLRDKKIEIDNSEWK</sequence>
<dbReference type="Proteomes" id="UP000001476">
    <property type="component" value="Chromosome"/>
</dbReference>
<dbReference type="InterPro" id="IPR036291">
    <property type="entry name" value="NAD(P)-bd_dom_sf"/>
</dbReference>
<dbReference type="KEGG" id="eel:EUBELI_01038"/>
<feature type="binding site" evidence="13">
    <location>
        <position position="199"/>
    </location>
    <ligand>
        <name>sn-glycerol 3-phosphate</name>
        <dbReference type="ChEBI" id="CHEBI:57597"/>
    </ligand>
</feature>
<dbReference type="NCBIfam" id="NF000942">
    <property type="entry name" value="PRK00094.1-4"/>
    <property type="match status" value="1"/>
</dbReference>
<feature type="binding site" evidence="13">
    <location>
        <position position="263"/>
    </location>
    <ligand>
        <name>NADPH</name>
        <dbReference type="ChEBI" id="CHEBI:57783"/>
    </ligand>
</feature>
<evidence type="ECO:0000256" key="14">
    <source>
        <dbReference type="PIRSR" id="PIRSR000114-1"/>
    </source>
</evidence>
<evidence type="ECO:0000256" key="16">
    <source>
        <dbReference type="PIRSR" id="PIRSR000114-3"/>
    </source>
</evidence>
<keyword evidence="22" id="KW-1185">Reference proteome</keyword>
<feature type="domain" description="Glycerol-3-phosphate dehydrogenase NAD-dependent C-terminal" evidence="20">
    <location>
        <begin position="188"/>
        <end position="328"/>
    </location>
</feature>
<dbReference type="FunFam" id="1.10.1040.10:FF:000001">
    <property type="entry name" value="Glycerol-3-phosphate dehydrogenase [NAD(P)+]"/>
    <property type="match status" value="1"/>
</dbReference>
<comment type="caution">
    <text evidence="13">Lacks conserved residue(s) required for the propagation of feature annotation.</text>
</comment>
<dbReference type="Gene3D" id="3.40.50.720">
    <property type="entry name" value="NAD(P)-binding Rossmann-like Domain"/>
    <property type="match status" value="1"/>
</dbReference>
<feature type="binding site" evidence="13">
    <location>
        <position position="287"/>
    </location>
    <ligand>
        <name>NADPH</name>
        <dbReference type="ChEBI" id="CHEBI:57783"/>
    </ligand>
</feature>
<evidence type="ECO:0000256" key="12">
    <source>
        <dbReference type="ARBA" id="ARBA00080511"/>
    </source>
</evidence>
<keyword evidence="18" id="KW-0472">Membrane</keyword>
<dbReference type="Gene3D" id="1.10.1040.10">
    <property type="entry name" value="N-(1-d-carboxylethyl)-l-norvaline Dehydrogenase, domain 2"/>
    <property type="match status" value="1"/>
</dbReference>
<evidence type="ECO:0000256" key="13">
    <source>
        <dbReference type="HAMAP-Rule" id="MF_00394"/>
    </source>
</evidence>
<protein>
    <recommendedName>
        <fullName evidence="11 13">Glycerol-3-phosphate dehydrogenase [NAD(P)+]</fullName>
        <ecNumber evidence="10 13">1.1.1.94</ecNumber>
    </recommendedName>
    <alternativeName>
        <fullName evidence="13">NAD(P)(+)-dependent glycerol-3-phosphate dehydrogenase</fullName>
    </alternativeName>
    <alternativeName>
        <fullName evidence="12 13">NAD(P)H-dependent dihydroxyacetone-phosphate reductase</fullName>
    </alternativeName>
</protein>
<evidence type="ECO:0000256" key="10">
    <source>
        <dbReference type="ARBA" id="ARBA00066687"/>
    </source>
</evidence>
<evidence type="ECO:0000256" key="9">
    <source>
        <dbReference type="ARBA" id="ARBA00052716"/>
    </source>
</evidence>
<feature type="binding site" evidence="13">
    <location>
        <position position="289"/>
    </location>
    <ligand>
        <name>NADPH</name>
        <dbReference type="ChEBI" id="CHEBI:57783"/>
    </ligand>
</feature>
<dbReference type="eggNOG" id="COG0240">
    <property type="taxonomic scope" value="Bacteria"/>
</dbReference>
<dbReference type="NCBIfam" id="NF000940">
    <property type="entry name" value="PRK00094.1-2"/>
    <property type="match status" value="1"/>
</dbReference>
<dbReference type="InterPro" id="IPR006109">
    <property type="entry name" value="G3P_DH_NAD-dep_C"/>
</dbReference>
<feature type="binding site" evidence="13">
    <location>
        <position position="262"/>
    </location>
    <ligand>
        <name>sn-glycerol 3-phosphate</name>
        <dbReference type="ChEBI" id="CHEBI:57597"/>
    </ligand>
</feature>
<dbReference type="GO" id="GO:0141153">
    <property type="term" value="F:glycerol-3-phosphate dehydrogenase (NADP+) activity"/>
    <property type="evidence" value="ECO:0007669"/>
    <property type="project" value="RHEA"/>
</dbReference>
<evidence type="ECO:0000256" key="6">
    <source>
        <dbReference type="ARBA" id="ARBA00023098"/>
    </source>
</evidence>
<dbReference type="HOGENOM" id="CLU_033449_0_2_9"/>
<gene>
    <name evidence="13" type="primary">gpsA</name>
    <name evidence="21" type="ordered locus">EUBELI_01038</name>
</gene>
<feature type="binding site" evidence="15">
    <location>
        <position position="116"/>
    </location>
    <ligand>
        <name>substrate</name>
    </ligand>
</feature>
<feature type="binding site" evidence="13">
    <location>
        <position position="144"/>
    </location>
    <ligand>
        <name>sn-glycerol 3-phosphate</name>
        <dbReference type="ChEBI" id="CHEBI:57597"/>
    </ligand>
</feature>
<keyword evidence="18" id="KW-1133">Transmembrane helix</keyword>
<dbReference type="SUPFAM" id="SSF51735">
    <property type="entry name" value="NAD(P)-binding Rossmann-fold domains"/>
    <property type="match status" value="1"/>
</dbReference>
<dbReference type="InterPro" id="IPR006168">
    <property type="entry name" value="G3P_DH_NAD-dep"/>
</dbReference>
<accession>C4Z0C6</accession>
<comment type="catalytic activity">
    <reaction evidence="9">
        <text>sn-glycerol 3-phosphate + NADP(+) = dihydroxyacetone phosphate + NADPH + H(+)</text>
        <dbReference type="Rhea" id="RHEA:11096"/>
        <dbReference type="ChEBI" id="CHEBI:15378"/>
        <dbReference type="ChEBI" id="CHEBI:57597"/>
        <dbReference type="ChEBI" id="CHEBI:57642"/>
        <dbReference type="ChEBI" id="CHEBI:57783"/>
        <dbReference type="ChEBI" id="CHEBI:58349"/>
        <dbReference type="EC" id="1.1.1.94"/>
    </reaction>
    <physiologicalReaction direction="right-to-left" evidence="9">
        <dbReference type="Rhea" id="RHEA:11098"/>
    </physiologicalReaction>
</comment>
<evidence type="ECO:0000256" key="4">
    <source>
        <dbReference type="ARBA" id="ARBA00023002"/>
    </source>
</evidence>
<feature type="binding site" evidence="13">
    <location>
        <position position="146"/>
    </location>
    <ligand>
        <name>sn-glycerol 3-phosphate</name>
        <dbReference type="ChEBI" id="CHEBI:57597"/>
    </ligand>
</feature>
<feature type="active site" description="Proton acceptor" evidence="13 14">
    <location>
        <position position="199"/>
    </location>
</feature>
<feature type="binding site" evidence="13">
    <location>
        <position position="263"/>
    </location>
    <ligand>
        <name>sn-glycerol 3-phosphate</name>
        <dbReference type="ChEBI" id="CHEBI:57597"/>
    </ligand>
</feature>
<feature type="binding site" evidence="16">
    <location>
        <begin position="18"/>
        <end position="23"/>
    </location>
    <ligand>
        <name>NAD(+)</name>
        <dbReference type="ChEBI" id="CHEBI:57540"/>
    </ligand>
</feature>
<dbReference type="NCBIfam" id="NF000941">
    <property type="entry name" value="PRK00094.1-3"/>
    <property type="match status" value="1"/>
</dbReference>
<evidence type="ECO:0000256" key="7">
    <source>
        <dbReference type="ARBA" id="ARBA00023209"/>
    </source>
</evidence>
<feature type="binding site" evidence="16">
    <location>
        <position position="263"/>
    </location>
    <ligand>
        <name>NAD(+)</name>
        <dbReference type="ChEBI" id="CHEBI:57540"/>
    </ligand>
</feature>
<proteinExistence type="inferred from homology"/>
<name>C4Z0C6_LACE2</name>
<dbReference type="EMBL" id="CP001104">
    <property type="protein sequence ID" value="ACR72039.1"/>
    <property type="molecule type" value="Genomic_DNA"/>
</dbReference>
<dbReference type="InterPro" id="IPR008927">
    <property type="entry name" value="6-PGluconate_DH-like_C_sf"/>
</dbReference>
<keyword evidence="8 13" id="KW-1208">Phospholipid metabolism</keyword>
<dbReference type="HAMAP" id="MF_00394">
    <property type="entry name" value="NAD_Glyc3P_dehydrog"/>
    <property type="match status" value="1"/>
</dbReference>
<evidence type="ECO:0000313" key="22">
    <source>
        <dbReference type="Proteomes" id="UP000001476"/>
    </source>
</evidence>
<keyword evidence="6 13" id="KW-0443">Lipid metabolism</keyword>
<evidence type="ECO:0000259" key="19">
    <source>
        <dbReference type="Pfam" id="PF01210"/>
    </source>
</evidence>
<comment type="catalytic activity">
    <reaction evidence="13">
        <text>sn-glycerol 3-phosphate + NAD(+) = dihydroxyacetone phosphate + NADH + H(+)</text>
        <dbReference type="Rhea" id="RHEA:11092"/>
        <dbReference type="ChEBI" id="CHEBI:15378"/>
        <dbReference type="ChEBI" id="CHEBI:57540"/>
        <dbReference type="ChEBI" id="CHEBI:57597"/>
        <dbReference type="ChEBI" id="CHEBI:57642"/>
        <dbReference type="ChEBI" id="CHEBI:57945"/>
        <dbReference type="EC" id="1.1.1.94"/>
    </reaction>
</comment>
<comment type="subcellular location">
    <subcellularLocation>
        <location evidence="13">Cytoplasm</location>
    </subcellularLocation>
</comment>
<dbReference type="Pfam" id="PF07479">
    <property type="entry name" value="NAD_Gly3P_dh_C"/>
    <property type="match status" value="1"/>
</dbReference>
<evidence type="ECO:0000256" key="15">
    <source>
        <dbReference type="PIRSR" id="PIRSR000114-2"/>
    </source>
</evidence>
<dbReference type="GO" id="GO:0006650">
    <property type="term" value="P:glycerophospholipid metabolic process"/>
    <property type="evidence" value="ECO:0007669"/>
    <property type="project" value="UniProtKB-UniRule"/>
</dbReference>
<evidence type="ECO:0000313" key="21">
    <source>
        <dbReference type="EMBL" id="ACR72039.1"/>
    </source>
</evidence>
<feature type="binding site" evidence="13">
    <location>
        <position position="21"/>
    </location>
    <ligand>
        <name>NADPH</name>
        <dbReference type="ChEBI" id="CHEBI:57783"/>
    </ligand>
</feature>
<dbReference type="GO" id="GO:0046167">
    <property type="term" value="P:glycerol-3-phosphate biosynthetic process"/>
    <property type="evidence" value="ECO:0007669"/>
    <property type="project" value="UniProtKB-UniRule"/>
</dbReference>
<dbReference type="InterPro" id="IPR013328">
    <property type="entry name" value="6PGD_dom2"/>
</dbReference>
<dbReference type="STRING" id="515620.EUBELI_01038"/>
<dbReference type="UniPathway" id="UPA00940"/>
<feature type="binding site" evidence="13">
    <location>
        <position position="264"/>
    </location>
    <ligand>
        <name>sn-glycerol 3-phosphate</name>
        <dbReference type="ChEBI" id="CHEBI:57597"/>
    </ligand>
</feature>
<comment type="pathway">
    <text evidence="13">Membrane lipid metabolism; glycerophospholipid metabolism.</text>
</comment>
<dbReference type="GO" id="GO:0005829">
    <property type="term" value="C:cytosol"/>
    <property type="evidence" value="ECO:0007669"/>
    <property type="project" value="TreeGrafter"/>
</dbReference>
<feature type="binding site" evidence="13">
    <location>
        <position position="116"/>
    </location>
    <ligand>
        <name>sn-glycerol 3-phosphate</name>
        <dbReference type="ChEBI" id="CHEBI:57597"/>
    </ligand>
</feature>
<dbReference type="PIRSF" id="PIRSF000114">
    <property type="entry name" value="Glycerol-3-P_dh"/>
    <property type="match status" value="1"/>
</dbReference>
<dbReference type="EC" id="1.1.1.94" evidence="10 13"/>
<dbReference type="GO" id="GO:0141152">
    <property type="term" value="F:glycerol-3-phosphate dehydrogenase (NAD+) activity"/>
    <property type="evidence" value="ECO:0007669"/>
    <property type="project" value="RHEA"/>
</dbReference>
<keyword evidence="13" id="KW-0547">Nucleotide-binding</keyword>
<feature type="binding site" evidence="13">
    <location>
        <position position="252"/>
    </location>
    <ligand>
        <name>sn-glycerol 3-phosphate</name>
        <dbReference type="ChEBI" id="CHEBI:57597"/>
    </ligand>
</feature>
<evidence type="ECO:0000256" key="18">
    <source>
        <dbReference type="SAM" id="Phobius"/>
    </source>
</evidence>
<keyword evidence="3 13" id="KW-0521">NADP</keyword>
<feature type="binding site" evidence="13">
    <location>
        <position position="116"/>
    </location>
    <ligand>
        <name>NADPH</name>
        <dbReference type="ChEBI" id="CHEBI:57783"/>
    </ligand>
</feature>
<keyword evidence="18" id="KW-0812">Transmembrane</keyword>
<keyword evidence="7 13" id="KW-0594">Phospholipid biosynthesis</keyword>
<comment type="similarity">
    <text evidence="1 13 17">Belongs to the NAD-dependent glycerol-3-phosphate dehydrogenase family.</text>
</comment>
<evidence type="ECO:0000256" key="1">
    <source>
        <dbReference type="ARBA" id="ARBA00011009"/>
    </source>
</evidence>
<feature type="domain" description="Glycerol-3-phosphate dehydrogenase NAD-dependent N-terminal" evidence="19">
    <location>
        <begin position="14"/>
        <end position="168"/>
    </location>
</feature>
<dbReference type="FunFam" id="3.40.50.720:FF:000019">
    <property type="entry name" value="Glycerol-3-phosphate dehydrogenase [NAD(P)+]"/>
    <property type="match status" value="1"/>
</dbReference>
<dbReference type="Pfam" id="PF01210">
    <property type="entry name" value="NAD_Gly3P_dh_N"/>
    <property type="match status" value="1"/>
</dbReference>
<evidence type="ECO:0000256" key="5">
    <source>
        <dbReference type="ARBA" id="ARBA00023027"/>
    </source>
</evidence>
<keyword evidence="4 13" id="KW-0560">Oxidoreductase</keyword>
<feature type="binding site" evidence="13">
    <location>
        <position position="148"/>
    </location>
    <ligand>
        <name>NADPH</name>
        <dbReference type="ChEBI" id="CHEBI:57783"/>
    </ligand>
</feature>
<evidence type="ECO:0000259" key="20">
    <source>
        <dbReference type="Pfam" id="PF07479"/>
    </source>
</evidence>
<dbReference type="PROSITE" id="PS00957">
    <property type="entry name" value="NAD_G3PDH"/>
    <property type="match status" value="1"/>
</dbReference>
<keyword evidence="2 13" id="KW-0444">Lipid biosynthesis</keyword>
<dbReference type="PRINTS" id="PR00077">
    <property type="entry name" value="GPDHDRGNASE"/>
</dbReference>
<dbReference type="InterPro" id="IPR011128">
    <property type="entry name" value="G3P_DH_NAD-dep_N"/>
</dbReference>
<dbReference type="PANTHER" id="PTHR11728">
    <property type="entry name" value="GLYCEROL-3-PHOSPHATE DEHYDROGENASE"/>
    <property type="match status" value="1"/>
</dbReference>
<feature type="binding site" evidence="16">
    <location>
        <position position="148"/>
    </location>
    <ligand>
        <name>NAD(+)</name>
        <dbReference type="ChEBI" id="CHEBI:57540"/>
    </ligand>
</feature>